<organism evidence="1 2">
    <name type="scientific">Dreissena polymorpha</name>
    <name type="common">Zebra mussel</name>
    <name type="synonym">Mytilus polymorpha</name>
    <dbReference type="NCBI Taxonomy" id="45954"/>
    <lineage>
        <taxon>Eukaryota</taxon>
        <taxon>Metazoa</taxon>
        <taxon>Spiralia</taxon>
        <taxon>Lophotrochozoa</taxon>
        <taxon>Mollusca</taxon>
        <taxon>Bivalvia</taxon>
        <taxon>Autobranchia</taxon>
        <taxon>Heteroconchia</taxon>
        <taxon>Euheterodonta</taxon>
        <taxon>Imparidentia</taxon>
        <taxon>Neoheterodontei</taxon>
        <taxon>Myida</taxon>
        <taxon>Dreissenoidea</taxon>
        <taxon>Dreissenidae</taxon>
        <taxon>Dreissena</taxon>
    </lineage>
</organism>
<protein>
    <submittedName>
        <fullName evidence="1">Uncharacterized protein</fullName>
    </submittedName>
</protein>
<gene>
    <name evidence="1" type="ORF">DPMN_177288</name>
</gene>
<comment type="caution">
    <text evidence="1">The sequence shown here is derived from an EMBL/GenBank/DDBJ whole genome shotgun (WGS) entry which is preliminary data.</text>
</comment>
<proteinExistence type="predicted"/>
<evidence type="ECO:0000313" key="2">
    <source>
        <dbReference type="Proteomes" id="UP000828390"/>
    </source>
</evidence>
<accession>A0A9D4ILG8</accession>
<dbReference type="AlphaFoldDB" id="A0A9D4ILG8"/>
<dbReference type="Proteomes" id="UP000828390">
    <property type="component" value="Unassembled WGS sequence"/>
</dbReference>
<reference evidence="1" key="2">
    <citation type="submission" date="2020-11" db="EMBL/GenBank/DDBJ databases">
        <authorList>
            <person name="McCartney M.A."/>
            <person name="Auch B."/>
            <person name="Kono T."/>
            <person name="Mallez S."/>
            <person name="Becker A."/>
            <person name="Gohl D.M."/>
            <person name="Silverstein K.A.T."/>
            <person name="Koren S."/>
            <person name="Bechman K.B."/>
            <person name="Herman A."/>
            <person name="Abrahante J.E."/>
            <person name="Garbe J."/>
        </authorList>
    </citation>
    <scope>NUCLEOTIDE SEQUENCE</scope>
    <source>
        <strain evidence="1">Duluth1</strain>
        <tissue evidence="1">Whole animal</tissue>
    </source>
</reference>
<reference evidence="1" key="1">
    <citation type="journal article" date="2019" name="bioRxiv">
        <title>The Genome of the Zebra Mussel, Dreissena polymorpha: A Resource for Invasive Species Research.</title>
        <authorList>
            <person name="McCartney M.A."/>
            <person name="Auch B."/>
            <person name="Kono T."/>
            <person name="Mallez S."/>
            <person name="Zhang Y."/>
            <person name="Obille A."/>
            <person name="Becker A."/>
            <person name="Abrahante J.E."/>
            <person name="Garbe J."/>
            <person name="Badalamenti J.P."/>
            <person name="Herman A."/>
            <person name="Mangelson H."/>
            <person name="Liachko I."/>
            <person name="Sullivan S."/>
            <person name="Sone E.D."/>
            <person name="Koren S."/>
            <person name="Silverstein K.A.T."/>
            <person name="Beckman K.B."/>
            <person name="Gohl D.M."/>
        </authorList>
    </citation>
    <scope>NUCLEOTIDE SEQUENCE</scope>
    <source>
        <strain evidence="1">Duluth1</strain>
        <tissue evidence="1">Whole animal</tissue>
    </source>
</reference>
<name>A0A9D4ILG8_DREPO</name>
<dbReference type="EMBL" id="JAIWYP010000009">
    <property type="protein sequence ID" value="KAH3775878.1"/>
    <property type="molecule type" value="Genomic_DNA"/>
</dbReference>
<sequence>MLFNKNVTTKAWSQPSGTLVAGSATLLGNNHQLFHKLTSSANGGGILLSDGSGPLFPSGLPNVISSGSLVWKSPEDLYRCNICDVKYGKLSALQVNICKLEK</sequence>
<evidence type="ECO:0000313" key="1">
    <source>
        <dbReference type="EMBL" id="KAH3775878.1"/>
    </source>
</evidence>
<keyword evidence="2" id="KW-1185">Reference proteome</keyword>